<dbReference type="PANTHER" id="PTHR42742">
    <property type="entry name" value="TRANSCRIPTIONAL REPRESSOR MPRA"/>
    <property type="match status" value="1"/>
</dbReference>
<gene>
    <name evidence="9" type="ORF">SAMN02927921_01872</name>
</gene>
<evidence type="ECO:0000256" key="4">
    <source>
        <dbReference type="ARBA" id="ARBA00030762"/>
    </source>
</evidence>
<dbReference type="PANTHER" id="PTHR42742:SF3">
    <property type="entry name" value="FRUCTOKINASE"/>
    <property type="match status" value="1"/>
</dbReference>
<evidence type="ECO:0000313" key="9">
    <source>
        <dbReference type="EMBL" id="SFW49173.1"/>
    </source>
</evidence>
<dbReference type="RefSeq" id="WP_072317110.1">
    <property type="nucleotide sequence ID" value="NZ_FPJE01000009.1"/>
</dbReference>
<dbReference type="EMBL" id="FPJE01000009">
    <property type="protein sequence ID" value="SFW49173.1"/>
    <property type="molecule type" value="Genomic_DNA"/>
</dbReference>
<dbReference type="InterPro" id="IPR014710">
    <property type="entry name" value="RmlC-like_jellyroll"/>
</dbReference>
<dbReference type="InterPro" id="IPR051804">
    <property type="entry name" value="Carb_Metab_Reg_Kinase/Isom"/>
</dbReference>
<evidence type="ECO:0000256" key="3">
    <source>
        <dbReference type="ARBA" id="ARBA00029741"/>
    </source>
</evidence>
<dbReference type="InterPro" id="IPR046457">
    <property type="entry name" value="PMI_typeI_cat"/>
</dbReference>
<dbReference type="Pfam" id="PF21621">
    <property type="entry name" value="MPI_cupin_dom"/>
    <property type="match status" value="1"/>
</dbReference>
<dbReference type="SUPFAM" id="SSF51182">
    <property type="entry name" value="RmlC-like cupins"/>
    <property type="match status" value="1"/>
</dbReference>
<keyword evidence="1 5" id="KW-0479">Metal-binding</keyword>
<feature type="domain" description="Mannose-6-phosphate isomerase cupin" evidence="8">
    <location>
        <begin position="244"/>
        <end position="320"/>
    </location>
</feature>
<dbReference type="STRING" id="1150368.SAMN02927921_01872"/>
<evidence type="ECO:0000313" key="10">
    <source>
        <dbReference type="Proteomes" id="UP000182248"/>
    </source>
</evidence>
<dbReference type="GO" id="GO:0005975">
    <property type="term" value="P:carbohydrate metabolic process"/>
    <property type="evidence" value="ECO:0007669"/>
    <property type="project" value="InterPro"/>
</dbReference>
<feature type="binding site" evidence="5">
    <location>
        <position position="178"/>
    </location>
    <ligand>
        <name>Zn(2+)</name>
        <dbReference type="ChEBI" id="CHEBI:29105"/>
    </ligand>
</feature>
<keyword evidence="9" id="KW-0413">Isomerase</keyword>
<name>A0A1K1PP17_9FLAO</name>
<dbReference type="Proteomes" id="UP000182248">
    <property type="component" value="Unassembled WGS sequence"/>
</dbReference>
<evidence type="ECO:0000259" key="7">
    <source>
        <dbReference type="Pfam" id="PF20511"/>
    </source>
</evidence>
<feature type="binding site" evidence="5">
    <location>
        <position position="120"/>
    </location>
    <ligand>
        <name>Zn(2+)</name>
        <dbReference type="ChEBI" id="CHEBI:29105"/>
    </ligand>
</feature>
<dbReference type="Gene3D" id="2.60.120.10">
    <property type="entry name" value="Jelly Rolls"/>
    <property type="match status" value="2"/>
</dbReference>
<dbReference type="InterPro" id="IPR014628">
    <property type="entry name" value="Man6P_isomerase_Firm_short"/>
</dbReference>
<dbReference type="InterPro" id="IPR011051">
    <property type="entry name" value="RmlC_Cupin_sf"/>
</dbReference>
<feature type="binding site" evidence="5">
    <location>
        <position position="103"/>
    </location>
    <ligand>
        <name>Zn(2+)</name>
        <dbReference type="ChEBI" id="CHEBI:29105"/>
    </ligand>
</feature>
<feature type="active site" evidence="6">
    <location>
        <position position="198"/>
    </location>
</feature>
<accession>A0A1K1PP17</accession>
<protein>
    <recommendedName>
        <fullName evidence="3">Phosphohexomutase</fullName>
    </recommendedName>
    <alternativeName>
        <fullName evidence="4">Phosphomannose isomerase</fullName>
    </alternativeName>
</protein>
<reference evidence="9 10" key="1">
    <citation type="submission" date="2016-11" db="EMBL/GenBank/DDBJ databases">
        <authorList>
            <person name="Jaros S."/>
            <person name="Januszkiewicz K."/>
            <person name="Wedrychowicz H."/>
        </authorList>
    </citation>
    <scope>NUCLEOTIDE SEQUENCE [LARGE SCALE GENOMIC DNA]</scope>
    <source>
        <strain evidence="9 10">CGMCC 1.12145</strain>
    </source>
</reference>
<evidence type="ECO:0000256" key="6">
    <source>
        <dbReference type="PIRSR" id="PIRSR036894-2"/>
    </source>
</evidence>
<sequence>MKSYPIKFTPILKERLWGGTKLRDVLGKKIDNDITGESWELSAVPGDVSVVANGQYRGKSLQELIDTYRAALLGKNVSERFGSEFPILIKFIDAKQDLSIQLHPNDELARKRHNSFGKTEMWYIMQADEGSELIVGFNKNVSKEVYSSHLEKNTLTDILNYEKVTEGDTFFINTGKVHAIGAGVLLAEIQQTSDVTYRIYDFNRKDKNGNTRELHTELALDAIDYEKKDDFKVTYTKEKNVSNTMVECPYFTTHYMDVEGHLEHDIAGRDSFSIYMCVEGEAEIATGGITENVKKGETVLIPAAAEMVHLISDKAKLLEVYIG</sequence>
<keyword evidence="2 5" id="KW-0862">Zinc</keyword>
<dbReference type="AlphaFoldDB" id="A0A1K1PP17"/>
<dbReference type="InterPro" id="IPR049071">
    <property type="entry name" value="MPI_cupin_dom"/>
</dbReference>
<dbReference type="CDD" id="cd07010">
    <property type="entry name" value="cupin_PMI_type_I_N_bac"/>
    <property type="match status" value="1"/>
</dbReference>
<dbReference type="GO" id="GO:0008270">
    <property type="term" value="F:zinc ion binding"/>
    <property type="evidence" value="ECO:0007669"/>
    <property type="project" value="InterPro"/>
</dbReference>
<evidence type="ECO:0000259" key="8">
    <source>
        <dbReference type="Pfam" id="PF21621"/>
    </source>
</evidence>
<comment type="cofactor">
    <cofactor evidence="5">
        <name>Zn(2+)</name>
        <dbReference type="ChEBI" id="CHEBI:29105"/>
    </cofactor>
    <text evidence="5">Binds 1 zinc ion per subunit.</text>
</comment>
<keyword evidence="10" id="KW-1185">Reference proteome</keyword>
<dbReference type="PIRSF" id="PIRSF036894">
    <property type="entry name" value="PMI_Firm_short"/>
    <property type="match status" value="1"/>
</dbReference>
<proteinExistence type="predicted"/>
<dbReference type="GO" id="GO:0004476">
    <property type="term" value="F:mannose-6-phosphate isomerase activity"/>
    <property type="evidence" value="ECO:0007669"/>
    <property type="project" value="InterPro"/>
</dbReference>
<dbReference type="OrthoDB" id="9808275at2"/>
<feature type="domain" description="Phosphomannose isomerase type I catalytic" evidence="7">
    <location>
        <begin position="8"/>
        <end position="115"/>
    </location>
</feature>
<evidence type="ECO:0000256" key="5">
    <source>
        <dbReference type="PIRSR" id="PIRSR036894-1"/>
    </source>
</evidence>
<dbReference type="Pfam" id="PF20511">
    <property type="entry name" value="PMI_typeI_cat"/>
    <property type="match status" value="1"/>
</dbReference>
<evidence type="ECO:0000256" key="1">
    <source>
        <dbReference type="ARBA" id="ARBA00022723"/>
    </source>
</evidence>
<evidence type="ECO:0000256" key="2">
    <source>
        <dbReference type="ARBA" id="ARBA00022833"/>
    </source>
</evidence>
<organism evidence="9 10">
    <name type="scientific">Sinomicrobium oceani</name>
    <dbReference type="NCBI Taxonomy" id="1150368"/>
    <lineage>
        <taxon>Bacteria</taxon>
        <taxon>Pseudomonadati</taxon>
        <taxon>Bacteroidota</taxon>
        <taxon>Flavobacteriia</taxon>
        <taxon>Flavobacteriales</taxon>
        <taxon>Flavobacteriaceae</taxon>
        <taxon>Sinomicrobium</taxon>
    </lineage>
</organism>